<dbReference type="PANTHER" id="PTHR13532:SF3">
    <property type="entry name" value="INTEGRATOR COMPLEX SUBUNIT 14"/>
    <property type="match status" value="1"/>
</dbReference>
<dbReference type="Pfam" id="PF20504">
    <property type="entry name" value="IntS14_C"/>
    <property type="match status" value="1"/>
</dbReference>
<protein>
    <recommendedName>
        <fullName evidence="2">Integrator complex subunit 14</fullName>
    </recommendedName>
</protein>
<accession>T1JDL9</accession>
<sequence>MPTILLLDVSLSMLRPIIIPESIEVYQRRHLAAHGINTLLDYMAANCRLEFTCLMAFSSLWEIVCPFTRDYDHLKSYLSNIEIYDRTCMETALEGVKNTVLEEWGAGVLCQIILITDGSAGSNFRTSRLTRRENKQDKVGFALPFPFSSKLHIMCIGQPDEASLLASIPLYQNLIDLNGSEGQVFVPEGSLNHKSVEAMFTKLADTYFAPFHGQITCGHLSSNIQLFPPPQPFNRPWDFEWIKRSVADKIEICGFLDLNDISSPASYSRHLVLPSITNKSDAVSIKPDAESGDEDIGSSDDGKTASFCVLLHGSLKVESMVAVCSVGEDWYGILYSWADSKKKSNLMLTIFEPGVGVIPWLGKLDHLAPLTDFKDHPYGEDDSVSPFPLKPSEKRSYAQGCVVWIRQSGLQADIQKILRYARKLPEKTQNFYKELNRLRKAALAYGFLELLERMASILERECTLLPGTAHPDAALQLTHASNMLRTSKSHDWSQNIYPMRTKFTSGDV</sequence>
<feature type="domain" description="Integrator complex subunit 14 C-terminal" evidence="7">
    <location>
        <begin position="402"/>
        <end position="504"/>
    </location>
</feature>
<evidence type="ECO:0000313" key="8">
    <source>
        <dbReference type="EnsemblMetazoa" id="SMAR011903-PA"/>
    </source>
</evidence>
<keyword evidence="3" id="KW-0539">Nucleus</keyword>
<evidence type="ECO:0000256" key="2">
    <source>
        <dbReference type="ARBA" id="ARBA00016816"/>
    </source>
</evidence>
<dbReference type="HOGENOM" id="CLU_041485_0_0_1"/>
<dbReference type="EMBL" id="JH432107">
    <property type="status" value="NOT_ANNOTATED_CDS"/>
    <property type="molecule type" value="Genomic_DNA"/>
</dbReference>
<dbReference type="InterPro" id="IPR045814">
    <property type="entry name" value="IntS14_b-barrel"/>
</dbReference>
<dbReference type="SUPFAM" id="SSF53300">
    <property type="entry name" value="vWA-like"/>
    <property type="match status" value="1"/>
</dbReference>
<keyword evidence="9" id="KW-1185">Reference proteome</keyword>
<evidence type="ECO:0000256" key="3">
    <source>
        <dbReference type="ARBA" id="ARBA00023242"/>
    </source>
</evidence>
<evidence type="ECO:0000256" key="4">
    <source>
        <dbReference type="ARBA" id="ARBA00061449"/>
    </source>
</evidence>
<evidence type="ECO:0000259" key="6">
    <source>
        <dbReference type="Pfam" id="PF19435"/>
    </source>
</evidence>
<reference evidence="8" key="2">
    <citation type="submission" date="2015-02" db="UniProtKB">
        <authorList>
            <consortium name="EnsemblMetazoa"/>
        </authorList>
    </citation>
    <scope>IDENTIFICATION</scope>
</reference>
<dbReference type="OMA" id="QSSVVWI"/>
<dbReference type="Pfam" id="PF19435">
    <property type="entry name" value="IntS14_b-barrel"/>
    <property type="match status" value="1"/>
</dbReference>
<dbReference type="EnsemblMetazoa" id="SMAR011903-RA">
    <property type="protein sequence ID" value="SMAR011903-PA"/>
    <property type="gene ID" value="SMAR011903"/>
</dbReference>
<dbReference type="STRING" id="126957.T1JDL9"/>
<evidence type="ECO:0000259" key="5">
    <source>
        <dbReference type="Pfam" id="PF13519"/>
    </source>
</evidence>
<dbReference type="PhylomeDB" id="T1JDL9"/>
<dbReference type="InterPro" id="IPR002035">
    <property type="entry name" value="VWF_A"/>
</dbReference>
<evidence type="ECO:0000256" key="1">
    <source>
        <dbReference type="ARBA" id="ARBA00004123"/>
    </source>
</evidence>
<comment type="similarity">
    <text evidence="4">Belongs to the Integrator subunit 14 family.</text>
</comment>
<comment type="subcellular location">
    <subcellularLocation>
        <location evidence="1">Nucleus</location>
    </subcellularLocation>
</comment>
<dbReference type="AlphaFoldDB" id="T1JDL9"/>
<organism evidence="8 9">
    <name type="scientific">Strigamia maritima</name>
    <name type="common">European centipede</name>
    <name type="synonym">Geophilus maritimus</name>
    <dbReference type="NCBI Taxonomy" id="126957"/>
    <lineage>
        <taxon>Eukaryota</taxon>
        <taxon>Metazoa</taxon>
        <taxon>Ecdysozoa</taxon>
        <taxon>Arthropoda</taxon>
        <taxon>Myriapoda</taxon>
        <taxon>Chilopoda</taxon>
        <taxon>Pleurostigmophora</taxon>
        <taxon>Geophilomorpha</taxon>
        <taxon>Linotaeniidae</taxon>
        <taxon>Strigamia</taxon>
    </lineage>
</organism>
<dbReference type="eggNOG" id="ENOG502QQ37">
    <property type="taxonomic scope" value="Eukaryota"/>
</dbReference>
<dbReference type="InterPro" id="IPR039841">
    <property type="entry name" value="INTS14"/>
</dbReference>
<dbReference type="GO" id="GO:0032039">
    <property type="term" value="C:integrator complex"/>
    <property type="evidence" value="ECO:0007669"/>
    <property type="project" value="InterPro"/>
</dbReference>
<dbReference type="InterPro" id="IPR046471">
    <property type="entry name" value="IntS14_C"/>
</dbReference>
<dbReference type="InterPro" id="IPR036465">
    <property type="entry name" value="vWFA_dom_sf"/>
</dbReference>
<dbReference type="PANTHER" id="PTHR13532">
    <property type="match status" value="1"/>
</dbReference>
<evidence type="ECO:0000259" key="7">
    <source>
        <dbReference type="Pfam" id="PF20504"/>
    </source>
</evidence>
<feature type="domain" description="Integrator complex subunit 14 beta-barrel" evidence="6">
    <location>
        <begin position="208"/>
        <end position="354"/>
    </location>
</feature>
<reference evidence="9" key="1">
    <citation type="submission" date="2011-05" db="EMBL/GenBank/DDBJ databases">
        <authorList>
            <person name="Richards S.R."/>
            <person name="Qu J."/>
            <person name="Jiang H."/>
            <person name="Jhangiani S.N."/>
            <person name="Agravi P."/>
            <person name="Goodspeed R."/>
            <person name="Gross S."/>
            <person name="Mandapat C."/>
            <person name="Jackson L."/>
            <person name="Mathew T."/>
            <person name="Pu L."/>
            <person name="Thornton R."/>
            <person name="Saada N."/>
            <person name="Wilczek-Boney K.B."/>
            <person name="Lee S."/>
            <person name="Kovar C."/>
            <person name="Wu Y."/>
            <person name="Scherer S.E."/>
            <person name="Worley K.C."/>
            <person name="Muzny D.M."/>
            <person name="Gibbs R."/>
        </authorList>
    </citation>
    <scope>NUCLEOTIDE SEQUENCE</scope>
    <source>
        <strain evidence="9">Brora</strain>
    </source>
</reference>
<proteinExistence type="inferred from homology"/>
<evidence type="ECO:0000313" key="9">
    <source>
        <dbReference type="Proteomes" id="UP000014500"/>
    </source>
</evidence>
<dbReference type="Proteomes" id="UP000014500">
    <property type="component" value="Unassembled WGS sequence"/>
</dbReference>
<feature type="domain" description="VWFA" evidence="5">
    <location>
        <begin position="3"/>
        <end position="118"/>
    </location>
</feature>
<name>T1JDL9_STRMM</name>
<dbReference type="GO" id="GO:0034472">
    <property type="term" value="P:snRNA 3'-end processing"/>
    <property type="evidence" value="ECO:0007669"/>
    <property type="project" value="TreeGrafter"/>
</dbReference>
<dbReference type="Pfam" id="PF13519">
    <property type="entry name" value="VWA_2"/>
    <property type="match status" value="1"/>
</dbReference>
<dbReference type="Gene3D" id="3.40.50.410">
    <property type="entry name" value="von Willebrand factor, type A domain"/>
    <property type="match status" value="1"/>
</dbReference>